<feature type="active site" description="Proton acceptor" evidence="16">
    <location>
        <position position="108"/>
    </location>
</feature>
<dbReference type="PANTHER" id="PTHR34265:SF1">
    <property type="entry name" value="TYPE III PANTOTHENATE KINASE"/>
    <property type="match status" value="1"/>
</dbReference>
<dbReference type="Pfam" id="PF03309">
    <property type="entry name" value="Pan_kinase"/>
    <property type="match status" value="1"/>
</dbReference>
<dbReference type="HOGENOM" id="CLU_066627_1_0_10"/>
<keyword evidence="13 16" id="KW-0173">Coenzyme A biosynthesis</keyword>
<keyword evidence="7 16" id="KW-0963">Cytoplasm</keyword>
<dbReference type="GO" id="GO:0005524">
    <property type="term" value="F:ATP binding"/>
    <property type="evidence" value="ECO:0007669"/>
    <property type="project" value="UniProtKB-UniRule"/>
</dbReference>
<evidence type="ECO:0000256" key="14">
    <source>
        <dbReference type="ARBA" id="ARBA00038036"/>
    </source>
</evidence>
<comment type="similarity">
    <text evidence="14 16">Belongs to the type III pantothenate kinase family.</text>
</comment>
<feature type="binding site" evidence="16">
    <location>
        <begin position="106"/>
        <end position="109"/>
    </location>
    <ligand>
        <name>substrate</name>
    </ligand>
</feature>
<keyword evidence="11 16" id="KW-0067">ATP-binding</keyword>
<dbReference type="GO" id="GO:0046872">
    <property type="term" value="F:metal ion binding"/>
    <property type="evidence" value="ECO:0007669"/>
    <property type="project" value="UniProtKB-KW"/>
</dbReference>
<comment type="subcellular location">
    <subcellularLocation>
        <location evidence="3 16">Cytoplasm</location>
    </subcellularLocation>
</comment>
<dbReference type="NCBIfam" id="NF009849">
    <property type="entry name" value="PRK13320.1-1"/>
    <property type="match status" value="1"/>
</dbReference>
<dbReference type="STRING" id="331678.Cphamn1_0958"/>
<dbReference type="GO" id="GO:0015937">
    <property type="term" value="P:coenzyme A biosynthetic process"/>
    <property type="evidence" value="ECO:0007669"/>
    <property type="project" value="UniProtKB-UniRule"/>
</dbReference>
<dbReference type="GO" id="GO:0004594">
    <property type="term" value="F:pantothenate kinase activity"/>
    <property type="evidence" value="ECO:0007669"/>
    <property type="project" value="UniProtKB-UniRule"/>
</dbReference>
<comment type="cofactor">
    <cofactor evidence="2">
        <name>K(+)</name>
        <dbReference type="ChEBI" id="CHEBI:29103"/>
    </cofactor>
</comment>
<evidence type="ECO:0000256" key="1">
    <source>
        <dbReference type="ARBA" id="ARBA00001206"/>
    </source>
</evidence>
<dbReference type="OrthoDB" id="9804707at2"/>
<dbReference type="AlphaFoldDB" id="B3EPX1"/>
<evidence type="ECO:0000256" key="11">
    <source>
        <dbReference type="ARBA" id="ARBA00022840"/>
    </source>
</evidence>
<dbReference type="HAMAP" id="MF_01274">
    <property type="entry name" value="Pantothen_kinase_3"/>
    <property type="match status" value="1"/>
</dbReference>
<evidence type="ECO:0000256" key="2">
    <source>
        <dbReference type="ARBA" id="ARBA00001958"/>
    </source>
</evidence>
<name>B3EPX1_CHLPB</name>
<dbReference type="InterPro" id="IPR043129">
    <property type="entry name" value="ATPase_NBD"/>
</dbReference>
<keyword evidence="10 16" id="KW-0418">Kinase</keyword>
<gene>
    <name evidence="16" type="primary">coaX</name>
    <name evidence="17" type="ordered locus">Cphamn1_0958</name>
</gene>
<dbReference type="Gene3D" id="3.30.420.40">
    <property type="match status" value="2"/>
</dbReference>
<proteinExistence type="inferred from homology"/>
<evidence type="ECO:0000313" key="17">
    <source>
        <dbReference type="EMBL" id="ACE03903.1"/>
    </source>
</evidence>
<protein>
    <recommendedName>
        <fullName evidence="15 16">Type III pantothenate kinase</fullName>
        <ecNumber evidence="6 16">2.7.1.33</ecNumber>
    </recommendedName>
    <alternativeName>
        <fullName evidence="16">PanK-III</fullName>
    </alternativeName>
    <alternativeName>
        <fullName evidence="16">Pantothenic acid kinase</fullName>
    </alternativeName>
</protein>
<feature type="binding site" evidence="16">
    <location>
        <begin position="9"/>
        <end position="16"/>
    </location>
    <ligand>
        <name>ATP</name>
        <dbReference type="ChEBI" id="CHEBI:30616"/>
    </ligand>
</feature>
<keyword evidence="16" id="KW-0479">Metal-binding</keyword>
<feature type="binding site" evidence="16">
    <location>
        <position position="99"/>
    </location>
    <ligand>
        <name>substrate</name>
    </ligand>
</feature>
<dbReference type="CDD" id="cd24015">
    <property type="entry name" value="ASKHA_NBD_PanK-III"/>
    <property type="match status" value="1"/>
</dbReference>
<reference evidence="17" key="1">
    <citation type="submission" date="2008-06" db="EMBL/GenBank/DDBJ databases">
        <title>Complete sequence of Chlorobium phaeobacteroides BS1.</title>
        <authorList>
            <consortium name="US DOE Joint Genome Institute"/>
            <person name="Lucas S."/>
            <person name="Copeland A."/>
            <person name="Lapidus A."/>
            <person name="Glavina del Rio T."/>
            <person name="Dalin E."/>
            <person name="Tice H."/>
            <person name="Bruce D."/>
            <person name="Goodwin L."/>
            <person name="Pitluck S."/>
            <person name="Schmutz J."/>
            <person name="Larimer F."/>
            <person name="Land M."/>
            <person name="Hauser L."/>
            <person name="Kyrpides N."/>
            <person name="Ovchinnikova G."/>
            <person name="Li T."/>
            <person name="Liu Z."/>
            <person name="Zhao F."/>
            <person name="Overmann J."/>
            <person name="Bryant D.A."/>
            <person name="Richardson P."/>
        </authorList>
    </citation>
    <scope>NUCLEOTIDE SEQUENCE [LARGE SCALE GENOMIC DNA]</scope>
    <source>
        <strain evidence="17">BS1</strain>
    </source>
</reference>
<keyword evidence="8 16" id="KW-0808">Transferase</keyword>
<evidence type="ECO:0000256" key="6">
    <source>
        <dbReference type="ARBA" id="ARBA00012102"/>
    </source>
</evidence>
<dbReference type="KEGG" id="cpb:Cphamn1_0958"/>
<comment type="catalytic activity">
    <reaction evidence="1 16">
        <text>(R)-pantothenate + ATP = (R)-4'-phosphopantothenate + ADP + H(+)</text>
        <dbReference type="Rhea" id="RHEA:16373"/>
        <dbReference type="ChEBI" id="CHEBI:10986"/>
        <dbReference type="ChEBI" id="CHEBI:15378"/>
        <dbReference type="ChEBI" id="CHEBI:29032"/>
        <dbReference type="ChEBI" id="CHEBI:30616"/>
        <dbReference type="ChEBI" id="CHEBI:456216"/>
        <dbReference type="EC" id="2.7.1.33"/>
    </reaction>
</comment>
<dbReference type="UniPathway" id="UPA00241">
    <property type="reaction ID" value="UER00352"/>
</dbReference>
<evidence type="ECO:0000256" key="4">
    <source>
        <dbReference type="ARBA" id="ARBA00005225"/>
    </source>
</evidence>
<evidence type="ECO:0000256" key="10">
    <source>
        <dbReference type="ARBA" id="ARBA00022777"/>
    </source>
</evidence>
<accession>B3EPX1</accession>
<evidence type="ECO:0000256" key="15">
    <source>
        <dbReference type="ARBA" id="ARBA00040883"/>
    </source>
</evidence>
<evidence type="ECO:0000256" key="13">
    <source>
        <dbReference type="ARBA" id="ARBA00022993"/>
    </source>
</evidence>
<keyword evidence="9 16" id="KW-0547">Nucleotide-binding</keyword>
<sequence length="260" mass="28243">MNEQVLIIEAGNSATDFSVYEEERSVAFYHVASEILGEGEEAERQISRIFQHHAVIQRAAICSVIPSLTALFLPILENRVAGRVVEINSSLSLPFVLDYHPPHTLGADRLAFCALCRALWPDEAVIALDMGTAITFDVVSSEGVYLGGMILPGLDLMTAVLHDRTAKLPQVTISSSSIPLLGRSTATCIESGVFFGCVKQVEGLLVDIERYLSETLHEKKVRVIATGGSSRMIASAMENPPLIDDHAVLKGARILLEMNI</sequence>
<comment type="function">
    <text evidence="16">Catalyzes the phosphorylation of pantothenate (Pan), the first step in CoA biosynthesis.</text>
</comment>
<dbReference type="PANTHER" id="PTHR34265">
    <property type="entry name" value="TYPE III PANTOTHENATE KINASE"/>
    <property type="match status" value="1"/>
</dbReference>
<keyword evidence="12 16" id="KW-0630">Potassium</keyword>
<evidence type="ECO:0000256" key="16">
    <source>
        <dbReference type="HAMAP-Rule" id="MF_01274"/>
    </source>
</evidence>
<evidence type="ECO:0000256" key="7">
    <source>
        <dbReference type="ARBA" id="ARBA00022490"/>
    </source>
</evidence>
<evidence type="ECO:0000256" key="12">
    <source>
        <dbReference type="ARBA" id="ARBA00022958"/>
    </source>
</evidence>
<feature type="binding site" evidence="16">
    <location>
        <position position="129"/>
    </location>
    <ligand>
        <name>K(+)</name>
        <dbReference type="ChEBI" id="CHEBI:29103"/>
    </ligand>
</feature>
<evidence type="ECO:0000256" key="5">
    <source>
        <dbReference type="ARBA" id="ARBA00011738"/>
    </source>
</evidence>
<dbReference type="NCBIfam" id="TIGR00671">
    <property type="entry name" value="baf"/>
    <property type="match status" value="1"/>
</dbReference>
<comment type="pathway">
    <text evidence="4 16">Cofactor biosynthesis; coenzyme A biosynthesis; CoA from (R)-pantothenate: step 1/5.</text>
</comment>
<dbReference type="EC" id="2.7.1.33" evidence="6 16"/>
<feature type="binding site" evidence="16">
    <location>
        <position position="185"/>
    </location>
    <ligand>
        <name>substrate</name>
    </ligand>
</feature>
<evidence type="ECO:0000256" key="8">
    <source>
        <dbReference type="ARBA" id="ARBA00022679"/>
    </source>
</evidence>
<dbReference type="InterPro" id="IPR004619">
    <property type="entry name" value="Type_III_PanK"/>
</dbReference>
<evidence type="ECO:0000256" key="3">
    <source>
        <dbReference type="ARBA" id="ARBA00004496"/>
    </source>
</evidence>
<comment type="subunit">
    <text evidence="5 16">Homodimer.</text>
</comment>
<dbReference type="GO" id="GO:0005737">
    <property type="term" value="C:cytoplasm"/>
    <property type="evidence" value="ECO:0007669"/>
    <property type="project" value="UniProtKB-SubCell"/>
</dbReference>
<comment type="cofactor">
    <cofactor evidence="16">
        <name>NH4(+)</name>
        <dbReference type="ChEBI" id="CHEBI:28938"/>
    </cofactor>
    <cofactor evidence="16">
        <name>K(+)</name>
        <dbReference type="ChEBI" id="CHEBI:29103"/>
    </cofactor>
    <text evidence="16">A monovalent cation. Ammonium or potassium.</text>
</comment>
<dbReference type="eggNOG" id="COG1521">
    <property type="taxonomic scope" value="Bacteria"/>
</dbReference>
<feature type="binding site" evidence="16">
    <location>
        <position position="132"/>
    </location>
    <ligand>
        <name>ATP</name>
        <dbReference type="ChEBI" id="CHEBI:30616"/>
    </ligand>
</feature>
<evidence type="ECO:0000256" key="9">
    <source>
        <dbReference type="ARBA" id="ARBA00022741"/>
    </source>
</evidence>
<dbReference type="EMBL" id="CP001101">
    <property type="protein sequence ID" value="ACE03903.1"/>
    <property type="molecule type" value="Genomic_DNA"/>
</dbReference>
<organism evidence="17">
    <name type="scientific">Chlorobium phaeobacteroides (strain BS1)</name>
    <dbReference type="NCBI Taxonomy" id="331678"/>
    <lineage>
        <taxon>Bacteria</taxon>
        <taxon>Pseudomonadati</taxon>
        <taxon>Chlorobiota</taxon>
        <taxon>Chlorobiia</taxon>
        <taxon>Chlorobiales</taxon>
        <taxon>Chlorobiaceae</taxon>
        <taxon>Chlorobium/Pelodictyon group</taxon>
        <taxon>Chlorobium</taxon>
    </lineage>
</organism>
<dbReference type="SUPFAM" id="SSF53067">
    <property type="entry name" value="Actin-like ATPase domain"/>
    <property type="match status" value="2"/>
</dbReference>